<comment type="caution">
    <text evidence="1">The sequence shown here is derived from an EMBL/GenBank/DDBJ whole genome shotgun (WGS) entry which is preliminary data.</text>
</comment>
<sequence length="85" mass="9595">MKVRGIFIVLIIGAVIIALAACSRATVEITKYVDVYDIVKETFLTDQGFSDELSKHITREVFDKTNIYNLKSRKIIPRNHGQAVV</sequence>
<gene>
    <name evidence="1" type="ORF">SDC9_179231</name>
</gene>
<dbReference type="AlphaFoldDB" id="A0A645GZV0"/>
<name>A0A645GZV0_9ZZZZ</name>
<reference evidence="1" key="1">
    <citation type="submission" date="2019-08" db="EMBL/GenBank/DDBJ databases">
        <authorList>
            <person name="Kucharzyk K."/>
            <person name="Murdoch R.W."/>
            <person name="Higgins S."/>
            <person name="Loffler F."/>
        </authorList>
    </citation>
    <scope>NUCLEOTIDE SEQUENCE</scope>
</reference>
<accession>A0A645GZV0</accession>
<dbReference type="EMBL" id="VSSQ01083422">
    <property type="protein sequence ID" value="MPN31756.1"/>
    <property type="molecule type" value="Genomic_DNA"/>
</dbReference>
<protein>
    <submittedName>
        <fullName evidence="1">Uncharacterized protein</fullName>
    </submittedName>
</protein>
<organism evidence="1">
    <name type="scientific">bioreactor metagenome</name>
    <dbReference type="NCBI Taxonomy" id="1076179"/>
    <lineage>
        <taxon>unclassified sequences</taxon>
        <taxon>metagenomes</taxon>
        <taxon>ecological metagenomes</taxon>
    </lineage>
</organism>
<evidence type="ECO:0000313" key="1">
    <source>
        <dbReference type="EMBL" id="MPN31756.1"/>
    </source>
</evidence>
<proteinExistence type="predicted"/>
<dbReference type="PROSITE" id="PS51257">
    <property type="entry name" value="PROKAR_LIPOPROTEIN"/>
    <property type="match status" value="1"/>
</dbReference>